<dbReference type="AlphaFoldDB" id="A0A428BN56"/>
<dbReference type="Proteomes" id="UP000267593">
    <property type="component" value="Unassembled WGS sequence"/>
</dbReference>
<comment type="caution">
    <text evidence="1">The sequence shown here is derived from an EMBL/GenBank/DDBJ whole genome shotgun (WGS) entry which is preliminary data.</text>
</comment>
<proteinExistence type="predicted"/>
<dbReference type="EMBL" id="RJNJ01000010">
    <property type="protein sequence ID" value="RSI65676.1"/>
    <property type="molecule type" value="Genomic_DNA"/>
</dbReference>
<reference evidence="1 2" key="1">
    <citation type="submission" date="2018-11" db="EMBL/GenBank/DDBJ databases">
        <title>Species Designations Belie Phenotypic and Genotypic Heterogeneity in Oral Streptococci.</title>
        <authorList>
            <person name="Velsko I."/>
        </authorList>
    </citation>
    <scope>NUCLEOTIDE SEQUENCE [LARGE SCALE GENOMIC DNA]</scope>
    <source>
        <strain evidence="1 2">BCC63</strain>
    </source>
</reference>
<name>A0A428BN56_STROR</name>
<sequence>MNTLIEYNLNLDDIVDIRQGQIAKMFGQGGGTQIQFGTSVVWYEKTGLLKEVVK</sequence>
<protein>
    <submittedName>
        <fullName evidence="1">Uncharacterized protein</fullName>
    </submittedName>
</protein>
<evidence type="ECO:0000313" key="2">
    <source>
        <dbReference type="Proteomes" id="UP000267593"/>
    </source>
</evidence>
<accession>A0A428BN56</accession>
<evidence type="ECO:0000313" key="1">
    <source>
        <dbReference type="EMBL" id="RSI65676.1"/>
    </source>
</evidence>
<gene>
    <name evidence="1" type="ORF">D8863_08705</name>
</gene>
<organism evidence="1 2">
    <name type="scientific">Streptococcus oralis</name>
    <dbReference type="NCBI Taxonomy" id="1303"/>
    <lineage>
        <taxon>Bacteria</taxon>
        <taxon>Bacillati</taxon>
        <taxon>Bacillota</taxon>
        <taxon>Bacilli</taxon>
        <taxon>Lactobacillales</taxon>
        <taxon>Streptococcaceae</taxon>
        <taxon>Streptococcus</taxon>
    </lineage>
</organism>